<keyword evidence="1" id="KW-0472">Membrane</keyword>
<protein>
    <submittedName>
        <fullName evidence="2">Uncharacterized protein</fullName>
    </submittedName>
</protein>
<organism evidence="2 3">
    <name type="scientific">Paenibacillus sacheonensis</name>
    <dbReference type="NCBI Taxonomy" id="742054"/>
    <lineage>
        <taxon>Bacteria</taxon>
        <taxon>Bacillati</taxon>
        <taxon>Bacillota</taxon>
        <taxon>Bacilli</taxon>
        <taxon>Bacillales</taxon>
        <taxon>Paenibacillaceae</taxon>
        <taxon>Paenibacillus</taxon>
    </lineage>
</organism>
<evidence type="ECO:0000256" key="1">
    <source>
        <dbReference type="SAM" id="Phobius"/>
    </source>
</evidence>
<reference evidence="2 3" key="1">
    <citation type="submission" date="2020-01" db="EMBL/GenBank/DDBJ databases">
        <title>Paenibacillus soybeanensis sp. nov. isolated from the nodules of soybean (Glycine max(L.) Merr).</title>
        <authorList>
            <person name="Wang H."/>
        </authorList>
    </citation>
    <scope>NUCLEOTIDE SEQUENCE [LARGE SCALE GENOMIC DNA]</scope>
    <source>
        <strain evidence="2 3">DSM 23054</strain>
    </source>
</reference>
<name>A0A7X4YNI4_9BACL</name>
<evidence type="ECO:0000313" key="3">
    <source>
        <dbReference type="Proteomes" id="UP000558113"/>
    </source>
</evidence>
<gene>
    <name evidence="2" type="ORF">GT003_06540</name>
</gene>
<keyword evidence="1" id="KW-1133">Transmembrane helix</keyword>
<dbReference type="Proteomes" id="UP000558113">
    <property type="component" value="Unassembled WGS sequence"/>
</dbReference>
<evidence type="ECO:0000313" key="2">
    <source>
        <dbReference type="EMBL" id="NBC68639.1"/>
    </source>
</evidence>
<proteinExistence type="predicted"/>
<feature type="transmembrane region" description="Helical" evidence="1">
    <location>
        <begin position="12"/>
        <end position="36"/>
    </location>
</feature>
<accession>A0A7X4YNI4</accession>
<dbReference type="OrthoDB" id="2605076at2"/>
<feature type="transmembrane region" description="Helical" evidence="1">
    <location>
        <begin position="96"/>
        <end position="114"/>
    </location>
</feature>
<keyword evidence="1" id="KW-0812">Transmembrane</keyword>
<dbReference type="EMBL" id="JAAAMU010000003">
    <property type="protein sequence ID" value="NBC68639.1"/>
    <property type="molecule type" value="Genomic_DNA"/>
</dbReference>
<dbReference type="RefSeq" id="WP_161695670.1">
    <property type="nucleotide sequence ID" value="NZ_JAAAMU010000003.1"/>
</dbReference>
<keyword evidence="3" id="KW-1185">Reference proteome</keyword>
<dbReference type="AlphaFoldDB" id="A0A7X4YNI4"/>
<feature type="transmembrane region" description="Helical" evidence="1">
    <location>
        <begin position="56"/>
        <end position="75"/>
    </location>
</feature>
<sequence length="153" mass="17098">MDPLLQEHRRQTAAGFLSVALTVVLSFIGIFDWLSMRGVVIDLLSYYGVDPYAWQAVEYGTFIVLGIVWLAFVYYCQHFLKMRALAGKLWVSFTKLFAIQLAVLFGCELIVFAIDEKKNLTEAWLLAAAEGICALALFLVSIALAKRAVPSDQ</sequence>
<comment type="caution">
    <text evidence="2">The sequence shown here is derived from an EMBL/GenBank/DDBJ whole genome shotgun (WGS) entry which is preliminary data.</text>
</comment>
<feature type="transmembrane region" description="Helical" evidence="1">
    <location>
        <begin position="126"/>
        <end position="145"/>
    </location>
</feature>